<dbReference type="Pfam" id="PF13432">
    <property type="entry name" value="TPR_16"/>
    <property type="match status" value="2"/>
</dbReference>
<keyword evidence="3" id="KW-1185">Reference proteome</keyword>
<dbReference type="EMBL" id="JACOOY010000014">
    <property type="protein sequence ID" value="MBC5665765.1"/>
    <property type="molecule type" value="Genomic_DNA"/>
</dbReference>
<dbReference type="SUPFAM" id="SSF48452">
    <property type="entry name" value="TPR-like"/>
    <property type="match status" value="1"/>
</dbReference>
<dbReference type="InterPro" id="IPR019734">
    <property type="entry name" value="TPR_rpt"/>
</dbReference>
<dbReference type="RefSeq" id="WP_118659437.1">
    <property type="nucleotide sequence ID" value="NZ_JACOOY010000014.1"/>
</dbReference>
<keyword evidence="1" id="KW-0812">Transmembrane</keyword>
<dbReference type="InterPro" id="IPR011990">
    <property type="entry name" value="TPR-like_helical_dom_sf"/>
</dbReference>
<accession>A0ABR7EWN3</accession>
<proteinExistence type="predicted"/>
<keyword evidence="1" id="KW-1133">Transmembrane helix</keyword>
<evidence type="ECO:0000313" key="3">
    <source>
        <dbReference type="Proteomes" id="UP000647235"/>
    </source>
</evidence>
<organism evidence="2 3">
    <name type="scientific">Dorea hominis</name>
    <dbReference type="NCBI Taxonomy" id="2763040"/>
    <lineage>
        <taxon>Bacteria</taxon>
        <taxon>Bacillati</taxon>
        <taxon>Bacillota</taxon>
        <taxon>Clostridia</taxon>
        <taxon>Lachnospirales</taxon>
        <taxon>Lachnospiraceae</taxon>
        <taxon>Dorea</taxon>
    </lineage>
</organism>
<protein>
    <recommendedName>
        <fullName evidence="4">Tetratricopeptide repeat protein</fullName>
    </recommendedName>
</protein>
<dbReference type="SMART" id="SM00028">
    <property type="entry name" value="TPR"/>
    <property type="match status" value="5"/>
</dbReference>
<sequence>MDYSTKLVYQSNYWYNDGLKRANIRDLSGAILSLRRSLQYNNANVAARNLLGLVYYGRGEVVEALVEWILSKNFQSKDNIANYFIKKVQEVPGELEQVNQAVKKYNQSIKYARQGGDDIAIMQLKKAVAAHPGYVKARQLLALLYLKNEQYSMARQEIRAAHRLDTTDPVTLRYMHELNQIRKSRTVRIKDKKKEDFVSYNLGNETIIQPASGNFKENLGLHTVLNILIGLAVGVAVMWFLILPAVSNSRQKTVNKQTASFSDQIATQDAQISALKKELETYRSSDKKNKKSKATAATTQESYEAVMNIADHYKAGDMSNADMLAELLKVNKSTLGTQGKKQFEQITSSLYPTMCQRLFATATANYDAANYDTAISNLDQIMQMDQGYNDGKAMLLLAQCYEKQNKTGKANTYYQKIVDKYSGKEAATTAQEALNKQNKQN</sequence>
<feature type="transmembrane region" description="Helical" evidence="1">
    <location>
        <begin position="224"/>
        <end position="246"/>
    </location>
</feature>
<name>A0ABR7EWN3_9FIRM</name>
<evidence type="ECO:0000256" key="1">
    <source>
        <dbReference type="SAM" id="Phobius"/>
    </source>
</evidence>
<evidence type="ECO:0000313" key="2">
    <source>
        <dbReference type="EMBL" id="MBC5665765.1"/>
    </source>
</evidence>
<dbReference type="Proteomes" id="UP000647235">
    <property type="component" value="Unassembled WGS sequence"/>
</dbReference>
<comment type="caution">
    <text evidence="2">The sequence shown here is derived from an EMBL/GenBank/DDBJ whole genome shotgun (WGS) entry which is preliminary data.</text>
</comment>
<gene>
    <name evidence="2" type="ORF">H8S07_10900</name>
</gene>
<keyword evidence="1" id="KW-0472">Membrane</keyword>
<dbReference type="Gene3D" id="1.25.40.10">
    <property type="entry name" value="Tetratricopeptide repeat domain"/>
    <property type="match status" value="2"/>
</dbReference>
<reference evidence="2 3" key="1">
    <citation type="submission" date="2020-08" db="EMBL/GenBank/DDBJ databases">
        <title>Genome public.</title>
        <authorList>
            <person name="Liu C."/>
            <person name="Sun Q."/>
        </authorList>
    </citation>
    <scope>NUCLEOTIDE SEQUENCE [LARGE SCALE GENOMIC DNA]</scope>
    <source>
        <strain evidence="2 3">NSJ-36</strain>
    </source>
</reference>
<evidence type="ECO:0008006" key="4">
    <source>
        <dbReference type="Google" id="ProtNLM"/>
    </source>
</evidence>